<dbReference type="OrthoDB" id="9791143at2"/>
<accession>A0A0C2RNJ5</accession>
<dbReference type="PANTHER" id="PTHR33204:SF29">
    <property type="entry name" value="TRANSCRIPTIONAL REGULATOR"/>
    <property type="match status" value="1"/>
</dbReference>
<dbReference type="InterPro" id="IPR002577">
    <property type="entry name" value="HTH_HxlR"/>
</dbReference>
<sequence length="117" mass="13647">MRKNLEHIKASIALEKIVGWKPIIIQHLFFCEIMPFHELKDLIPNLTHGTLIQHLRELEEQDIIERVVYNPPNAAYSITEYGRTLETTLESMLQWSVTHLEHMNAKKEADSTQEAVK</sequence>
<dbReference type="PATRIC" id="fig|889306.3.peg.224"/>
<evidence type="ECO:0000313" key="6">
    <source>
        <dbReference type="Proteomes" id="UP000031938"/>
    </source>
</evidence>
<dbReference type="InterPro" id="IPR036390">
    <property type="entry name" value="WH_DNA-bd_sf"/>
</dbReference>
<evidence type="ECO:0000256" key="2">
    <source>
        <dbReference type="ARBA" id="ARBA00023125"/>
    </source>
</evidence>
<evidence type="ECO:0000256" key="1">
    <source>
        <dbReference type="ARBA" id="ARBA00023015"/>
    </source>
</evidence>
<keyword evidence="3" id="KW-0804">Transcription</keyword>
<evidence type="ECO:0000256" key="3">
    <source>
        <dbReference type="ARBA" id="ARBA00023163"/>
    </source>
</evidence>
<keyword evidence="2" id="KW-0238">DNA-binding</keyword>
<dbReference type="PANTHER" id="PTHR33204">
    <property type="entry name" value="TRANSCRIPTIONAL REGULATOR, MARR FAMILY"/>
    <property type="match status" value="1"/>
</dbReference>
<dbReference type="GO" id="GO:0003677">
    <property type="term" value="F:DNA binding"/>
    <property type="evidence" value="ECO:0007669"/>
    <property type="project" value="UniProtKB-KW"/>
</dbReference>
<dbReference type="AlphaFoldDB" id="A0A0C2RNJ5"/>
<comment type="caution">
    <text evidence="5">The sequence shown here is derived from an EMBL/GenBank/DDBJ whole genome shotgun (WGS) entry which is preliminary data.</text>
</comment>
<gene>
    <name evidence="5" type="ORF">KP78_02200</name>
</gene>
<dbReference type="SUPFAM" id="SSF46785">
    <property type="entry name" value="Winged helix' DNA-binding domain"/>
    <property type="match status" value="1"/>
</dbReference>
<dbReference type="RefSeq" id="WP_041085596.1">
    <property type="nucleotide sequence ID" value="NZ_JXRP01000006.1"/>
</dbReference>
<feature type="domain" description="HTH hxlR-type" evidence="4">
    <location>
        <begin position="8"/>
        <end position="104"/>
    </location>
</feature>
<reference evidence="5 6" key="1">
    <citation type="submission" date="2015-01" db="EMBL/GenBank/DDBJ databases">
        <title>Genome sequencing of Jeotgalibacillus soli.</title>
        <authorList>
            <person name="Goh K.M."/>
            <person name="Chan K.-G."/>
            <person name="Yaakop A.S."/>
            <person name="Ee R."/>
            <person name="Gan H.M."/>
            <person name="Chan C.S."/>
        </authorList>
    </citation>
    <scope>NUCLEOTIDE SEQUENCE [LARGE SCALE GENOMIC DNA]</scope>
    <source>
        <strain evidence="5 6">P9</strain>
    </source>
</reference>
<evidence type="ECO:0000259" key="4">
    <source>
        <dbReference type="PROSITE" id="PS51118"/>
    </source>
</evidence>
<evidence type="ECO:0000313" key="5">
    <source>
        <dbReference type="EMBL" id="KIL51850.1"/>
    </source>
</evidence>
<dbReference type="Proteomes" id="UP000031938">
    <property type="component" value="Unassembled WGS sequence"/>
</dbReference>
<dbReference type="InterPro" id="IPR036388">
    <property type="entry name" value="WH-like_DNA-bd_sf"/>
</dbReference>
<keyword evidence="1" id="KW-0805">Transcription regulation</keyword>
<keyword evidence="6" id="KW-1185">Reference proteome</keyword>
<organism evidence="5 6">
    <name type="scientific">Jeotgalibacillus soli</name>
    <dbReference type="NCBI Taxonomy" id="889306"/>
    <lineage>
        <taxon>Bacteria</taxon>
        <taxon>Bacillati</taxon>
        <taxon>Bacillota</taxon>
        <taxon>Bacilli</taxon>
        <taxon>Bacillales</taxon>
        <taxon>Caryophanaceae</taxon>
        <taxon>Jeotgalibacillus</taxon>
    </lineage>
</organism>
<name>A0A0C2RNJ5_9BACL</name>
<dbReference type="Gene3D" id="1.10.10.10">
    <property type="entry name" value="Winged helix-like DNA-binding domain superfamily/Winged helix DNA-binding domain"/>
    <property type="match status" value="1"/>
</dbReference>
<protein>
    <recommendedName>
        <fullName evidence="4">HTH hxlR-type domain-containing protein</fullName>
    </recommendedName>
</protein>
<dbReference type="PROSITE" id="PS51118">
    <property type="entry name" value="HTH_HXLR"/>
    <property type="match status" value="1"/>
</dbReference>
<dbReference type="STRING" id="889306.KP78_02200"/>
<proteinExistence type="predicted"/>
<dbReference type="EMBL" id="JXRP01000006">
    <property type="protein sequence ID" value="KIL51850.1"/>
    <property type="molecule type" value="Genomic_DNA"/>
</dbReference>
<dbReference type="Pfam" id="PF01638">
    <property type="entry name" value="HxlR"/>
    <property type="match status" value="1"/>
</dbReference>